<reference evidence="8 9" key="1">
    <citation type="submission" date="2019-09" db="EMBL/GenBank/DDBJ databases">
        <title>Bird 10,000 Genomes (B10K) Project - Family phase.</title>
        <authorList>
            <person name="Zhang G."/>
        </authorList>
    </citation>
    <scope>NUCLEOTIDE SEQUENCE [LARGE SCALE GENOMIC DNA]</scope>
    <source>
        <strain evidence="8">OUT-0004</strain>
    </source>
</reference>
<evidence type="ECO:0000256" key="5">
    <source>
        <dbReference type="ARBA" id="ARBA00022801"/>
    </source>
</evidence>
<evidence type="ECO:0000259" key="7">
    <source>
        <dbReference type="Pfam" id="PF06817"/>
    </source>
</evidence>
<organism evidence="8 9">
    <name type="scientific">Steatornis caripensis</name>
    <name type="common">Oilbird</name>
    <dbReference type="NCBI Taxonomy" id="48435"/>
    <lineage>
        <taxon>Eukaryota</taxon>
        <taxon>Metazoa</taxon>
        <taxon>Chordata</taxon>
        <taxon>Craniata</taxon>
        <taxon>Vertebrata</taxon>
        <taxon>Euteleostomi</taxon>
        <taxon>Archelosauria</taxon>
        <taxon>Archosauria</taxon>
        <taxon>Dinosauria</taxon>
        <taxon>Saurischia</taxon>
        <taxon>Theropoda</taxon>
        <taxon>Coelurosauria</taxon>
        <taxon>Aves</taxon>
        <taxon>Neognathae</taxon>
        <taxon>Neoaves</taxon>
        <taxon>Strisores</taxon>
        <taxon>Caprimulgiformes</taxon>
        <taxon>Steatornithidae</taxon>
        <taxon>Steatornis</taxon>
    </lineage>
</organism>
<keyword evidence="6" id="KW-0695">RNA-directed DNA polymerase</keyword>
<proteinExistence type="predicted"/>
<dbReference type="InterPro" id="IPR043128">
    <property type="entry name" value="Rev_trsase/Diguanyl_cyclase"/>
</dbReference>
<evidence type="ECO:0000256" key="3">
    <source>
        <dbReference type="ARBA" id="ARBA00022722"/>
    </source>
</evidence>
<dbReference type="GO" id="GO:0004519">
    <property type="term" value="F:endonuclease activity"/>
    <property type="evidence" value="ECO:0007669"/>
    <property type="project" value="UniProtKB-KW"/>
</dbReference>
<feature type="domain" description="Reverse transcriptase thumb" evidence="7">
    <location>
        <begin position="15"/>
        <end position="61"/>
    </location>
</feature>
<dbReference type="PANTHER" id="PTHR41694:SF3">
    <property type="entry name" value="RNA-DIRECTED DNA POLYMERASE-RELATED"/>
    <property type="match status" value="1"/>
</dbReference>
<dbReference type="PANTHER" id="PTHR41694">
    <property type="entry name" value="ENDOGENOUS RETROVIRUS GROUP K MEMBER POL PROTEIN"/>
    <property type="match status" value="1"/>
</dbReference>
<dbReference type="Proteomes" id="UP000516988">
    <property type="component" value="Unassembled WGS sequence"/>
</dbReference>
<keyword evidence="3" id="KW-0540">Nuclease</keyword>
<keyword evidence="2" id="KW-0548">Nucleotidyltransferase</keyword>
<evidence type="ECO:0000313" key="9">
    <source>
        <dbReference type="Proteomes" id="UP000516988"/>
    </source>
</evidence>
<name>A0A7K6VUV2_STECA</name>
<evidence type="ECO:0000256" key="6">
    <source>
        <dbReference type="ARBA" id="ARBA00022918"/>
    </source>
</evidence>
<keyword evidence="4" id="KW-0255">Endonuclease</keyword>
<protein>
    <submittedName>
        <fullName evidence="8">POK18 protein</fullName>
    </submittedName>
</protein>
<comment type="caution">
    <text evidence="8">The sequence shown here is derived from an EMBL/GenBank/DDBJ whole genome shotgun (WGS) entry which is preliminary data.</text>
</comment>
<feature type="non-terminal residue" evidence="8">
    <location>
        <position position="66"/>
    </location>
</feature>
<evidence type="ECO:0000256" key="1">
    <source>
        <dbReference type="ARBA" id="ARBA00022679"/>
    </source>
</evidence>
<evidence type="ECO:0000256" key="4">
    <source>
        <dbReference type="ARBA" id="ARBA00022759"/>
    </source>
</evidence>
<dbReference type="Pfam" id="PF06817">
    <property type="entry name" value="RVT_thumb"/>
    <property type="match status" value="1"/>
</dbReference>
<evidence type="ECO:0000313" key="8">
    <source>
        <dbReference type="EMBL" id="NWX38862.1"/>
    </source>
</evidence>
<accession>A0A7K6VUV2</accession>
<dbReference type="InterPro" id="IPR043502">
    <property type="entry name" value="DNA/RNA_pol_sf"/>
</dbReference>
<dbReference type="AlphaFoldDB" id="A0A7K6VUV2"/>
<dbReference type="Gene3D" id="3.30.70.270">
    <property type="match status" value="1"/>
</dbReference>
<keyword evidence="9" id="KW-1185">Reference proteome</keyword>
<dbReference type="EMBL" id="VZSC01000077">
    <property type="protein sequence ID" value="NWX38862.1"/>
    <property type="molecule type" value="Genomic_DNA"/>
</dbReference>
<keyword evidence="1" id="KW-0808">Transferase</keyword>
<dbReference type="OrthoDB" id="9319918at2759"/>
<keyword evidence="5" id="KW-0378">Hydrolase</keyword>
<dbReference type="InterPro" id="IPR010661">
    <property type="entry name" value="RVT_thumb"/>
</dbReference>
<dbReference type="GO" id="GO:0035613">
    <property type="term" value="F:RNA stem-loop binding"/>
    <property type="evidence" value="ECO:0007669"/>
    <property type="project" value="TreeGrafter"/>
</dbReference>
<dbReference type="GO" id="GO:0016787">
    <property type="term" value="F:hydrolase activity"/>
    <property type="evidence" value="ECO:0007669"/>
    <property type="project" value="UniProtKB-KW"/>
</dbReference>
<dbReference type="SUPFAM" id="SSF56672">
    <property type="entry name" value="DNA/RNA polymerases"/>
    <property type="match status" value="1"/>
</dbReference>
<gene>
    <name evidence="8" type="primary">Ervk18_0</name>
    <name evidence="8" type="ORF">STECAR_R16025</name>
</gene>
<evidence type="ECO:0000256" key="2">
    <source>
        <dbReference type="ARBA" id="ARBA00022695"/>
    </source>
</evidence>
<dbReference type="GO" id="GO:0003964">
    <property type="term" value="F:RNA-directed DNA polymerase activity"/>
    <property type="evidence" value="ECO:0007669"/>
    <property type="project" value="UniProtKB-KW"/>
</dbReference>
<feature type="non-terminal residue" evidence="8">
    <location>
        <position position="1"/>
    </location>
</feature>
<sequence length="66" mass="7203">LRYLGWLICAATISPQKVNITSNIKTLSDVQKLVGDLQWVRNIVGISNAELQPLMGLLRGTDPAAQ</sequence>